<protein>
    <recommendedName>
        <fullName evidence="11">Probable nicotinate-nucleotide adenylyltransferase</fullName>
        <ecNumber evidence="11">2.7.7.18</ecNumber>
    </recommendedName>
    <alternativeName>
        <fullName evidence="11">Deamido-NAD(+) diphosphorylase</fullName>
    </alternativeName>
    <alternativeName>
        <fullName evidence="11">Deamido-NAD(+) pyrophosphorylase</fullName>
    </alternativeName>
    <alternativeName>
        <fullName evidence="11">Nicotinate mononucleotide adenylyltransferase</fullName>
        <shortName evidence="11">NaMN adenylyltransferase</shortName>
    </alternativeName>
</protein>
<evidence type="ECO:0000256" key="2">
    <source>
        <dbReference type="ARBA" id="ARBA00005019"/>
    </source>
</evidence>
<evidence type="ECO:0000313" key="13">
    <source>
        <dbReference type="EMBL" id="TWT53285.1"/>
    </source>
</evidence>
<comment type="catalytic activity">
    <reaction evidence="10 11">
        <text>nicotinate beta-D-ribonucleotide + ATP + H(+) = deamido-NAD(+) + diphosphate</text>
        <dbReference type="Rhea" id="RHEA:22860"/>
        <dbReference type="ChEBI" id="CHEBI:15378"/>
        <dbReference type="ChEBI" id="CHEBI:30616"/>
        <dbReference type="ChEBI" id="CHEBI:33019"/>
        <dbReference type="ChEBI" id="CHEBI:57502"/>
        <dbReference type="ChEBI" id="CHEBI:58437"/>
        <dbReference type="EC" id="2.7.7.18"/>
    </reaction>
</comment>
<dbReference type="Pfam" id="PF01467">
    <property type="entry name" value="CTP_transf_like"/>
    <property type="match status" value="1"/>
</dbReference>
<evidence type="ECO:0000256" key="4">
    <source>
        <dbReference type="ARBA" id="ARBA00022642"/>
    </source>
</evidence>
<comment type="similarity">
    <text evidence="3 11">Belongs to the NadD family.</text>
</comment>
<evidence type="ECO:0000256" key="5">
    <source>
        <dbReference type="ARBA" id="ARBA00022679"/>
    </source>
</evidence>
<dbReference type="EMBL" id="SJPI01000001">
    <property type="protein sequence ID" value="TWT53285.1"/>
    <property type="molecule type" value="Genomic_DNA"/>
</dbReference>
<dbReference type="UniPathway" id="UPA00253">
    <property type="reaction ID" value="UER00332"/>
</dbReference>
<dbReference type="HAMAP" id="MF_00244">
    <property type="entry name" value="NaMN_adenylyltr"/>
    <property type="match status" value="1"/>
</dbReference>
<dbReference type="GO" id="GO:0004515">
    <property type="term" value="F:nicotinate-nucleotide adenylyltransferase activity"/>
    <property type="evidence" value="ECO:0007669"/>
    <property type="project" value="UniProtKB-UniRule"/>
</dbReference>
<evidence type="ECO:0000256" key="9">
    <source>
        <dbReference type="ARBA" id="ARBA00023027"/>
    </source>
</evidence>
<dbReference type="InterPro" id="IPR004821">
    <property type="entry name" value="Cyt_trans-like"/>
</dbReference>
<evidence type="ECO:0000256" key="10">
    <source>
        <dbReference type="ARBA" id="ARBA00048721"/>
    </source>
</evidence>
<dbReference type="AlphaFoldDB" id="A0A5C5WT08"/>
<keyword evidence="6 11" id="KW-0548">Nucleotidyltransferase</keyword>
<evidence type="ECO:0000256" key="3">
    <source>
        <dbReference type="ARBA" id="ARBA00009014"/>
    </source>
</evidence>
<accession>A0A5C5WT08</accession>
<dbReference type="NCBIfam" id="TIGR00125">
    <property type="entry name" value="cyt_tran_rel"/>
    <property type="match status" value="1"/>
</dbReference>
<evidence type="ECO:0000256" key="7">
    <source>
        <dbReference type="ARBA" id="ARBA00022741"/>
    </source>
</evidence>
<dbReference type="InterPro" id="IPR005248">
    <property type="entry name" value="NadD/NMNAT"/>
</dbReference>
<comment type="function">
    <text evidence="1 11">Catalyzes the reversible adenylation of nicotinate mononucleotide (NaMN) to nicotinic acid adenine dinucleotide (NaAD).</text>
</comment>
<dbReference type="Proteomes" id="UP000316598">
    <property type="component" value="Unassembled WGS sequence"/>
</dbReference>
<dbReference type="PANTHER" id="PTHR39321:SF3">
    <property type="entry name" value="PHOSPHOPANTETHEINE ADENYLYLTRANSFERASE"/>
    <property type="match status" value="1"/>
</dbReference>
<keyword evidence="8 11" id="KW-0067">ATP-binding</keyword>
<dbReference type="RefSeq" id="WP_146513529.1">
    <property type="nucleotide sequence ID" value="NZ_SJPI01000001.1"/>
</dbReference>
<keyword evidence="5 11" id="KW-0808">Transferase</keyword>
<dbReference type="NCBIfam" id="TIGR00482">
    <property type="entry name" value="nicotinate (nicotinamide) nucleotide adenylyltransferase"/>
    <property type="match status" value="1"/>
</dbReference>
<dbReference type="SUPFAM" id="SSF52374">
    <property type="entry name" value="Nucleotidylyl transferase"/>
    <property type="match status" value="1"/>
</dbReference>
<dbReference type="EC" id="2.7.7.18" evidence="11"/>
<dbReference type="OrthoDB" id="5295945at2"/>
<organism evidence="13 14">
    <name type="scientific">Rubripirellula amarantea</name>
    <dbReference type="NCBI Taxonomy" id="2527999"/>
    <lineage>
        <taxon>Bacteria</taxon>
        <taxon>Pseudomonadati</taxon>
        <taxon>Planctomycetota</taxon>
        <taxon>Planctomycetia</taxon>
        <taxon>Pirellulales</taxon>
        <taxon>Pirellulaceae</taxon>
        <taxon>Rubripirellula</taxon>
    </lineage>
</organism>
<evidence type="ECO:0000256" key="6">
    <source>
        <dbReference type="ARBA" id="ARBA00022695"/>
    </source>
</evidence>
<dbReference type="GO" id="GO:0009435">
    <property type="term" value="P:NAD+ biosynthetic process"/>
    <property type="evidence" value="ECO:0007669"/>
    <property type="project" value="UniProtKB-UniRule"/>
</dbReference>
<evidence type="ECO:0000259" key="12">
    <source>
        <dbReference type="Pfam" id="PF01467"/>
    </source>
</evidence>
<comment type="caution">
    <text evidence="13">The sequence shown here is derived from an EMBL/GenBank/DDBJ whole genome shotgun (WGS) entry which is preliminary data.</text>
</comment>
<proteinExistence type="inferred from homology"/>
<keyword evidence="14" id="KW-1185">Reference proteome</keyword>
<dbReference type="GO" id="GO:0005524">
    <property type="term" value="F:ATP binding"/>
    <property type="evidence" value="ECO:0007669"/>
    <property type="project" value="UniProtKB-KW"/>
</dbReference>
<keyword evidence="4 11" id="KW-0662">Pyridine nucleotide biosynthesis</keyword>
<evidence type="ECO:0000256" key="1">
    <source>
        <dbReference type="ARBA" id="ARBA00002324"/>
    </source>
</evidence>
<dbReference type="NCBIfam" id="NF000840">
    <property type="entry name" value="PRK00071.1-3"/>
    <property type="match status" value="1"/>
</dbReference>
<dbReference type="Gene3D" id="3.40.50.620">
    <property type="entry name" value="HUPs"/>
    <property type="match status" value="1"/>
</dbReference>
<dbReference type="CDD" id="cd02165">
    <property type="entry name" value="NMNAT"/>
    <property type="match status" value="1"/>
</dbReference>
<dbReference type="InterPro" id="IPR014729">
    <property type="entry name" value="Rossmann-like_a/b/a_fold"/>
</dbReference>
<evidence type="ECO:0000256" key="8">
    <source>
        <dbReference type="ARBA" id="ARBA00022840"/>
    </source>
</evidence>
<comment type="pathway">
    <text evidence="2 11">Cofactor biosynthesis; NAD(+) biosynthesis; deamido-NAD(+) from nicotinate D-ribonucleotide: step 1/1.</text>
</comment>
<evidence type="ECO:0000256" key="11">
    <source>
        <dbReference type="HAMAP-Rule" id="MF_00244"/>
    </source>
</evidence>
<name>A0A5C5WT08_9BACT</name>
<sequence length="204" mass="22790">MSKRIGVFGGSFDPVHIGHLWIAEAAREHLSLDEVRWIPAATSPLKTNGPIASDEDRLQMVRLAISGNSHFVLDERELRRGEMSYTVDTMTELVAEHPGDNFFLIIGSDSLETFDRWREPKRLLELVTLAVIQRGGDPVVDVSVVDQYVDANEPNQNAVSVVPMPLIQASSTDVRNRLANGKSIRYQVPAAVEAYLHANKIYQR</sequence>
<keyword evidence="9 11" id="KW-0520">NAD</keyword>
<reference evidence="13 14" key="1">
    <citation type="submission" date="2019-02" db="EMBL/GenBank/DDBJ databases">
        <title>Deep-cultivation of Planctomycetes and their phenomic and genomic characterization uncovers novel biology.</title>
        <authorList>
            <person name="Wiegand S."/>
            <person name="Jogler M."/>
            <person name="Boedeker C."/>
            <person name="Pinto D."/>
            <person name="Vollmers J."/>
            <person name="Rivas-Marin E."/>
            <person name="Kohn T."/>
            <person name="Peeters S.H."/>
            <person name="Heuer A."/>
            <person name="Rast P."/>
            <person name="Oberbeckmann S."/>
            <person name="Bunk B."/>
            <person name="Jeske O."/>
            <person name="Meyerdierks A."/>
            <person name="Storesund J.E."/>
            <person name="Kallscheuer N."/>
            <person name="Luecker S."/>
            <person name="Lage O.M."/>
            <person name="Pohl T."/>
            <person name="Merkel B.J."/>
            <person name="Hornburger P."/>
            <person name="Mueller R.-W."/>
            <person name="Bruemmer F."/>
            <person name="Labrenz M."/>
            <person name="Spormann A.M."/>
            <person name="Op Den Camp H."/>
            <person name="Overmann J."/>
            <person name="Amann R."/>
            <person name="Jetten M.S.M."/>
            <person name="Mascher T."/>
            <person name="Medema M.H."/>
            <person name="Devos D.P."/>
            <person name="Kaster A.-K."/>
            <person name="Ovreas L."/>
            <person name="Rohde M."/>
            <person name="Galperin M.Y."/>
            <person name="Jogler C."/>
        </authorList>
    </citation>
    <scope>NUCLEOTIDE SEQUENCE [LARGE SCALE GENOMIC DNA]</scope>
    <source>
        <strain evidence="13 14">Pla22</strain>
    </source>
</reference>
<keyword evidence="7 11" id="KW-0547">Nucleotide-binding</keyword>
<feature type="domain" description="Cytidyltransferase-like" evidence="12">
    <location>
        <begin position="7"/>
        <end position="177"/>
    </location>
</feature>
<gene>
    <name evidence="11 13" type="primary">nadD</name>
    <name evidence="13" type="ORF">Pla22_09130</name>
</gene>
<dbReference type="PANTHER" id="PTHR39321">
    <property type="entry name" value="NICOTINATE-NUCLEOTIDE ADENYLYLTRANSFERASE-RELATED"/>
    <property type="match status" value="1"/>
</dbReference>
<evidence type="ECO:0000313" key="14">
    <source>
        <dbReference type="Proteomes" id="UP000316598"/>
    </source>
</evidence>